<dbReference type="InterPro" id="IPR013783">
    <property type="entry name" value="Ig-like_fold"/>
</dbReference>
<feature type="region of interest" description="Disordered" evidence="5">
    <location>
        <begin position="506"/>
        <end position="610"/>
    </location>
</feature>
<evidence type="ECO:0000256" key="3">
    <source>
        <dbReference type="ARBA" id="ARBA00022833"/>
    </source>
</evidence>
<evidence type="ECO:0000313" key="8">
    <source>
        <dbReference type="Proteomes" id="UP000078561"/>
    </source>
</evidence>
<keyword evidence="8" id="KW-1185">Reference proteome</keyword>
<dbReference type="InParanoid" id="A0A168MSW1"/>
<gene>
    <name evidence="7" type="primary">ABSGL_04710.1 scaffold 5764</name>
</gene>
<accession>A0A168MSW1</accession>
<dbReference type="InterPro" id="IPR032350">
    <property type="entry name" value="Nbr1_FW"/>
</dbReference>
<evidence type="ECO:0000259" key="6">
    <source>
        <dbReference type="PROSITE" id="PS50135"/>
    </source>
</evidence>
<dbReference type="GO" id="GO:0005737">
    <property type="term" value="C:cytoplasm"/>
    <property type="evidence" value="ECO:0007669"/>
    <property type="project" value="UniProtKB-ARBA"/>
</dbReference>
<evidence type="ECO:0000256" key="5">
    <source>
        <dbReference type="SAM" id="MobiDB-lite"/>
    </source>
</evidence>
<dbReference type="STRING" id="4829.A0A168MSW1"/>
<sequence length="666" mass="73225">MEIAKVKLDGESHYRLIQFDSFGAGGIVSRIRNQVQHAFGFDTNDFDLFFFDEVGDKILVSGTSDYLGTGSFRDLRYIVRPAQTKPDKATQPVSSATATTEATASSPLFSMDGFTAFAQCLQNALDQIQKDIAPLQQLAQQQATLDISDKTLGAVDNILRATAEAAVTIHRTTSSLLKRPASKLVHVNSYNPGTTPMMYCDTCYQIIEGDHWACCQCSDYHACLSCRSRNSVLHNQRHSFRHVTTTTANSSTQKTSDPTPERPMKKLDIVHGNVICDRCETRIVGTRYKCGHCPDYDLCETCEELTPHDPKHVFLKIRQALSSSSRSKTIPLLPTFDYAIHPTQSTTHEKPEANSAAETATPSPQPSSSSSPYPQHRQQAVAATHLSAKFVNDVTIPDGFEMPPCQRFIKTWKVKNNGQVRWPDGCIVIFTGGDILRSYPSQIQHNGLIPSLSPGEEAQLDIELSAPEVPGHHISYFRIISPDGIRFGDRLWCDINVVSSFSFASGTPSGSGSIQDPSDSSPRNIVLTTPTEPSVCTMSTTTASSSHGGTTDYDDQNDDNSSNPWISESRSIGSQTETRTNQRQPGHISVTSDTSIPNEKSASPLSASSHDYEWVNDDDRKYADELARLHELGITYCDDLAMDLLAAHDGDLETVLANILETMYPQ</sequence>
<dbReference type="Proteomes" id="UP000078561">
    <property type="component" value="Unassembled WGS sequence"/>
</dbReference>
<feature type="region of interest" description="Disordered" evidence="5">
    <location>
        <begin position="345"/>
        <end position="378"/>
    </location>
</feature>
<dbReference type="FunFam" id="3.30.60.90:FF:000007">
    <property type="entry name" value="Next to BRCA1 gene 1 protein"/>
    <property type="match status" value="1"/>
</dbReference>
<dbReference type="SMART" id="SM00291">
    <property type="entry name" value="ZnF_ZZ"/>
    <property type="match status" value="2"/>
</dbReference>
<evidence type="ECO:0000256" key="2">
    <source>
        <dbReference type="ARBA" id="ARBA00022771"/>
    </source>
</evidence>
<dbReference type="EMBL" id="LT552482">
    <property type="protein sequence ID" value="SAL99129.1"/>
    <property type="molecule type" value="Genomic_DNA"/>
</dbReference>
<dbReference type="CDD" id="cd02340">
    <property type="entry name" value="ZZ_NBR1_like"/>
    <property type="match status" value="1"/>
</dbReference>
<evidence type="ECO:0000256" key="4">
    <source>
        <dbReference type="PROSITE-ProRule" id="PRU00228"/>
    </source>
</evidence>
<protein>
    <recommendedName>
        <fullName evidence="6">ZZ-type domain-containing protein</fullName>
    </recommendedName>
</protein>
<feature type="domain" description="ZZ-type" evidence="6">
    <location>
        <begin position="271"/>
        <end position="322"/>
    </location>
</feature>
<dbReference type="AlphaFoldDB" id="A0A168MSW1"/>
<feature type="region of interest" description="Disordered" evidence="5">
    <location>
        <begin position="243"/>
        <end position="264"/>
    </location>
</feature>
<feature type="compositionally biased region" description="Polar residues" evidence="5">
    <location>
        <begin position="506"/>
        <end position="536"/>
    </location>
</feature>
<evidence type="ECO:0000313" key="7">
    <source>
        <dbReference type="EMBL" id="SAL99129.1"/>
    </source>
</evidence>
<dbReference type="GO" id="GO:0070013">
    <property type="term" value="C:intracellular organelle lumen"/>
    <property type="evidence" value="ECO:0007669"/>
    <property type="project" value="UniProtKB-ARBA"/>
</dbReference>
<dbReference type="InterPro" id="IPR043145">
    <property type="entry name" value="Znf_ZZ_sf"/>
</dbReference>
<evidence type="ECO:0000256" key="1">
    <source>
        <dbReference type="ARBA" id="ARBA00022723"/>
    </source>
</evidence>
<reference evidence="7" key="1">
    <citation type="submission" date="2016-04" db="EMBL/GenBank/DDBJ databases">
        <authorList>
            <person name="Evans L.H."/>
            <person name="Alamgir A."/>
            <person name="Owens N."/>
            <person name="Weber N.D."/>
            <person name="Virtaneva K."/>
            <person name="Barbian K."/>
            <person name="Babar A."/>
            <person name="Rosenke K."/>
        </authorList>
    </citation>
    <scope>NUCLEOTIDE SEQUENCE [LARGE SCALE GENOMIC DNA]</scope>
    <source>
        <strain evidence="7">CBS 101.48</strain>
    </source>
</reference>
<dbReference type="InterPro" id="IPR000433">
    <property type="entry name" value="Znf_ZZ"/>
</dbReference>
<dbReference type="OMA" id="MIHSINE"/>
<dbReference type="PROSITE" id="PS01357">
    <property type="entry name" value="ZF_ZZ_1"/>
    <property type="match status" value="1"/>
</dbReference>
<dbReference type="Pfam" id="PF16158">
    <property type="entry name" value="N_BRCA1_IG"/>
    <property type="match status" value="1"/>
</dbReference>
<dbReference type="Gene3D" id="2.60.40.10">
    <property type="entry name" value="Immunoglobulins"/>
    <property type="match status" value="1"/>
</dbReference>
<dbReference type="PANTHER" id="PTHR20930">
    <property type="entry name" value="OVARIAN CARCINOMA ANTIGEN CA125-RELATED"/>
    <property type="match status" value="1"/>
</dbReference>
<dbReference type="CDD" id="cd14947">
    <property type="entry name" value="NBR1_like"/>
    <property type="match status" value="1"/>
</dbReference>
<feature type="compositionally biased region" description="Low complexity" evidence="5">
    <location>
        <begin position="244"/>
        <end position="256"/>
    </location>
</feature>
<proteinExistence type="predicted"/>
<dbReference type="Pfam" id="PF00569">
    <property type="entry name" value="ZZ"/>
    <property type="match status" value="1"/>
</dbReference>
<name>A0A168MSW1_ABSGL</name>
<feature type="compositionally biased region" description="Polar residues" evidence="5">
    <location>
        <begin position="564"/>
        <end position="609"/>
    </location>
</feature>
<organism evidence="7">
    <name type="scientific">Absidia glauca</name>
    <name type="common">Pin mould</name>
    <dbReference type="NCBI Taxonomy" id="4829"/>
    <lineage>
        <taxon>Eukaryota</taxon>
        <taxon>Fungi</taxon>
        <taxon>Fungi incertae sedis</taxon>
        <taxon>Mucoromycota</taxon>
        <taxon>Mucoromycotina</taxon>
        <taxon>Mucoromycetes</taxon>
        <taxon>Mucorales</taxon>
        <taxon>Cunninghamellaceae</taxon>
        <taxon>Absidia</taxon>
    </lineage>
</organism>
<dbReference type="PROSITE" id="PS50135">
    <property type="entry name" value="ZF_ZZ_2"/>
    <property type="match status" value="1"/>
</dbReference>
<keyword evidence="1" id="KW-0479">Metal-binding</keyword>
<feature type="compositionally biased region" description="Low complexity" evidence="5">
    <location>
        <begin position="366"/>
        <end position="375"/>
    </location>
</feature>
<dbReference type="SUPFAM" id="SSF57850">
    <property type="entry name" value="RING/U-box"/>
    <property type="match status" value="2"/>
</dbReference>
<dbReference type="Gene3D" id="3.30.60.90">
    <property type="match status" value="1"/>
</dbReference>
<feature type="compositionally biased region" description="Low complexity" evidence="5">
    <location>
        <begin position="537"/>
        <end position="551"/>
    </location>
</feature>
<dbReference type="OrthoDB" id="661148at2759"/>
<dbReference type="GO" id="GO:0008270">
    <property type="term" value="F:zinc ion binding"/>
    <property type="evidence" value="ECO:0007669"/>
    <property type="project" value="UniProtKB-KW"/>
</dbReference>
<dbReference type="PANTHER" id="PTHR20930:SF0">
    <property type="entry name" value="PROTEIN ILRUN"/>
    <property type="match status" value="1"/>
</dbReference>
<keyword evidence="2 4" id="KW-0863">Zinc-finger</keyword>
<keyword evidence="3" id="KW-0862">Zinc</keyword>